<organism evidence="6 7">
    <name type="scientific">Allacma fusca</name>
    <dbReference type="NCBI Taxonomy" id="39272"/>
    <lineage>
        <taxon>Eukaryota</taxon>
        <taxon>Metazoa</taxon>
        <taxon>Ecdysozoa</taxon>
        <taxon>Arthropoda</taxon>
        <taxon>Hexapoda</taxon>
        <taxon>Collembola</taxon>
        <taxon>Symphypleona</taxon>
        <taxon>Sminthuridae</taxon>
        <taxon>Allacma</taxon>
    </lineage>
</organism>
<dbReference type="PANTHER" id="PTHR24412:SF466">
    <property type="entry name" value="RING CANAL KELCH PROTEIN"/>
    <property type="match status" value="1"/>
</dbReference>
<name>A0A8J2L3B8_9HEXA</name>
<dbReference type="AlphaFoldDB" id="A0A8J2L3B8"/>
<evidence type="ECO:0000313" key="6">
    <source>
        <dbReference type="EMBL" id="CAG7825548.1"/>
    </source>
</evidence>
<dbReference type="OrthoDB" id="45365at2759"/>
<dbReference type="Pfam" id="PF00651">
    <property type="entry name" value="BTB"/>
    <property type="match status" value="1"/>
</dbReference>
<accession>A0A8J2L3B8</accession>
<evidence type="ECO:0000256" key="1">
    <source>
        <dbReference type="ARBA" id="ARBA00022441"/>
    </source>
</evidence>
<feature type="compositionally biased region" description="Polar residues" evidence="4">
    <location>
        <begin position="9"/>
        <end position="24"/>
    </location>
</feature>
<reference evidence="6" key="1">
    <citation type="submission" date="2021-06" db="EMBL/GenBank/DDBJ databases">
        <authorList>
            <person name="Hodson N. C."/>
            <person name="Mongue J. A."/>
            <person name="Jaron S. K."/>
        </authorList>
    </citation>
    <scope>NUCLEOTIDE SEQUENCE</scope>
</reference>
<dbReference type="InterPro" id="IPR000210">
    <property type="entry name" value="BTB/POZ_dom"/>
</dbReference>
<proteinExistence type="predicted"/>
<evidence type="ECO:0000256" key="3">
    <source>
        <dbReference type="ARBA" id="ARBA00023203"/>
    </source>
</evidence>
<evidence type="ECO:0000256" key="2">
    <source>
        <dbReference type="ARBA" id="ARBA00022737"/>
    </source>
</evidence>
<dbReference type="Proteomes" id="UP000708208">
    <property type="component" value="Unassembled WGS sequence"/>
</dbReference>
<keyword evidence="2" id="KW-0677">Repeat</keyword>
<gene>
    <name evidence="6" type="ORF">AFUS01_LOCUS35651</name>
</gene>
<dbReference type="EMBL" id="CAJVCH010536685">
    <property type="protein sequence ID" value="CAG7825548.1"/>
    <property type="molecule type" value="Genomic_DNA"/>
</dbReference>
<evidence type="ECO:0000313" key="7">
    <source>
        <dbReference type="Proteomes" id="UP000708208"/>
    </source>
</evidence>
<feature type="non-terminal residue" evidence="6">
    <location>
        <position position="1"/>
    </location>
</feature>
<dbReference type="PANTHER" id="PTHR24412">
    <property type="entry name" value="KELCH PROTEIN"/>
    <property type="match status" value="1"/>
</dbReference>
<evidence type="ECO:0000256" key="4">
    <source>
        <dbReference type="SAM" id="MobiDB-lite"/>
    </source>
</evidence>
<protein>
    <recommendedName>
        <fullName evidence="5">BTB domain-containing protein</fullName>
    </recommendedName>
</protein>
<keyword evidence="1" id="KW-0880">Kelch repeat</keyword>
<evidence type="ECO:0000259" key="5">
    <source>
        <dbReference type="PROSITE" id="PS50097"/>
    </source>
</evidence>
<dbReference type="PROSITE" id="PS50097">
    <property type="entry name" value="BTB"/>
    <property type="match status" value="1"/>
</dbReference>
<keyword evidence="3" id="KW-0009">Actin-binding</keyword>
<dbReference type="SMART" id="SM00225">
    <property type="entry name" value="BTB"/>
    <property type="match status" value="1"/>
</dbReference>
<sequence>RVGLLLRHASQNSLDESSQRNPSNLPEDDDFKPPFKNPEHFAKAFATLDTLRKTRVMCDVVLVAGDVEIPAHRMVLASCSPYFYAMFTSFEEKGKDKVHIQSVDQTALQMLIGYGKNLTFLLAWIILNVNYRTESIKSKLVTF</sequence>
<feature type="region of interest" description="Disordered" evidence="4">
    <location>
        <begin position="9"/>
        <end position="31"/>
    </location>
</feature>
<feature type="domain" description="BTB" evidence="5">
    <location>
        <begin position="58"/>
        <end position="114"/>
    </location>
</feature>
<keyword evidence="7" id="KW-1185">Reference proteome</keyword>
<comment type="caution">
    <text evidence="6">The sequence shown here is derived from an EMBL/GenBank/DDBJ whole genome shotgun (WGS) entry which is preliminary data.</text>
</comment>